<comment type="caution">
    <text evidence="1">The sequence shown here is derived from an EMBL/GenBank/DDBJ whole genome shotgun (WGS) entry which is preliminary data.</text>
</comment>
<dbReference type="EMBL" id="JAJJMB010017752">
    <property type="protein sequence ID" value="KAI3835243.1"/>
    <property type="molecule type" value="Genomic_DNA"/>
</dbReference>
<gene>
    <name evidence="1" type="ORF">MKW98_020359</name>
</gene>
<keyword evidence="2" id="KW-1185">Reference proteome</keyword>
<reference evidence="1" key="1">
    <citation type="submission" date="2022-04" db="EMBL/GenBank/DDBJ databases">
        <title>A functionally conserved STORR gene fusion in Papaver species that diverged 16.8 million years ago.</title>
        <authorList>
            <person name="Catania T."/>
        </authorList>
    </citation>
    <scope>NUCLEOTIDE SEQUENCE</scope>
    <source>
        <strain evidence="1">S-188037</strain>
    </source>
</reference>
<dbReference type="AlphaFoldDB" id="A0AAD4X3C8"/>
<protein>
    <submittedName>
        <fullName evidence="1">Uncharacterized protein</fullName>
    </submittedName>
</protein>
<organism evidence="1 2">
    <name type="scientific">Papaver atlanticum</name>
    <dbReference type="NCBI Taxonomy" id="357466"/>
    <lineage>
        <taxon>Eukaryota</taxon>
        <taxon>Viridiplantae</taxon>
        <taxon>Streptophyta</taxon>
        <taxon>Embryophyta</taxon>
        <taxon>Tracheophyta</taxon>
        <taxon>Spermatophyta</taxon>
        <taxon>Magnoliopsida</taxon>
        <taxon>Ranunculales</taxon>
        <taxon>Papaveraceae</taxon>
        <taxon>Papaveroideae</taxon>
        <taxon>Papaver</taxon>
    </lineage>
</organism>
<sequence length="90" mass="10559">MLNVEISKYEDIKISISCIMGGNWLLCYFSPSQSTKNLKSLILNYQIGILDFEFLFRGRRSYNTDFLLPLTQNRRACNDIWIDCHFSMPP</sequence>
<accession>A0AAD4X3C8</accession>
<proteinExistence type="predicted"/>
<evidence type="ECO:0000313" key="2">
    <source>
        <dbReference type="Proteomes" id="UP001202328"/>
    </source>
</evidence>
<evidence type="ECO:0000313" key="1">
    <source>
        <dbReference type="EMBL" id="KAI3835243.1"/>
    </source>
</evidence>
<dbReference type="Proteomes" id="UP001202328">
    <property type="component" value="Unassembled WGS sequence"/>
</dbReference>
<name>A0AAD4X3C8_9MAGN</name>